<gene>
    <name evidence="7" type="ORF">VPK24_13275</name>
</gene>
<feature type="transmembrane region" description="Helical" evidence="5">
    <location>
        <begin position="20"/>
        <end position="40"/>
    </location>
</feature>
<dbReference type="Pfam" id="PF07298">
    <property type="entry name" value="NnrU"/>
    <property type="match status" value="1"/>
</dbReference>
<dbReference type="Proteomes" id="UP001604335">
    <property type="component" value="Unassembled WGS sequence"/>
</dbReference>
<feature type="transmembrane region" description="Helical" evidence="5">
    <location>
        <begin position="93"/>
        <end position="114"/>
    </location>
</feature>
<evidence type="ECO:0000256" key="4">
    <source>
        <dbReference type="ARBA" id="ARBA00023136"/>
    </source>
</evidence>
<organism evidence="7 8">
    <name type="scientific">Limnothrix redekei LRLZ20PSL1</name>
    <dbReference type="NCBI Taxonomy" id="3112953"/>
    <lineage>
        <taxon>Bacteria</taxon>
        <taxon>Bacillati</taxon>
        <taxon>Cyanobacteriota</taxon>
        <taxon>Cyanophyceae</taxon>
        <taxon>Pseudanabaenales</taxon>
        <taxon>Pseudanabaenaceae</taxon>
        <taxon>Limnothrix</taxon>
    </lineage>
</organism>
<evidence type="ECO:0000256" key="3">
    <source>
        <dbReference type="ARBA" id="ARBA00022989"/>
    </source>
</evidence>
<dbReference type="EMBL" id="JAZAQF010000078">
    <property type="protein sequence ID" value="MFG3818616.1"/>
    <property type="molecule type" value="Genomic_DNA"/>
</dbReference>
<keyword evidence="3 5" id="KW-1133">Transmembrane helix</keyword>
<evidence type="ECO:0000313" key="7">
    <source>
        <dbReference type="EMBL" id="MFG3818616.1"/>
    </source>
</evidence>
<evidence type="ECO:0000256" key="1">
    <source>
        <dbReference type="ARBA" id="ARBA00004141"/>
    </source>
</evidence>
<evidence type="ECO:0000313" key="8">
    <source>
        <dbReference type="Proteomes" id="UP001604335"/>
    </source>
</evidence>
<sequence>MSSLLGLAPWLTPAWFPASHWIMLGLLVGFAVLHSGLAALRIKGEALIGARAYRVLFALVSLPAAGLLITYFFNHRYDGIQLWQLQGETWVQPVVWILSAISFLFLYPATFNLLEVAAVAKPQVHLYETGIIRITRHPQAIGQIIWCVGHALWLGTSFMMVTCVGLIAHHLFAIWHGDRRLYGRYGDAFLKVKERTSIIPFRAIFDGRQTLQLAEFLRPAYVGVTAFVLGFWWAHPALIRLTASVNW</sequence>
<dbReference type="PANTHER" id="PTHR35988">
    <property type="entry name" value="15-CIS-ZETA-CAROTENE ISOMERASE, CHLOROPLASTIC"/>
    <property type="match status" value="1"/>
</dbReference>
<proteinExistence type="predicted"/>
<dbReference type="RefSeq" id="WP_393014057.1">
    <property type="nucleotide sequence ID" value="NZ_JAZAQF010000078.1"/>
</dbReference>
<evidence type="ECO:0000259" key="6">
    <source>
        <dbReference type="Pfam" id="PF07298"/>
    </source>
</evidence>
<evidence type="ECO:0000256" key="2">
    <source>
        <dbReference type="ARBA" id="ARBA00022692"/>
    </source>
</evidence>
<dbReference type="PANTHER" id="PTHR35988:SF2">
    <property type="entry name" value="15-CIS-ZETA-CAROTENE ISOMERASE, CHLOROPLASTIC"/>
    <property type="match status" value="1"/>
</dbReference>
<keyword evidence="8" id="KW-1185">Reference proteome</keyword>
<dbReference type="InterPro" id="IPR009915">
    <property type="entry name" value="NnrU_dom"/>
</dbReference>
<comment type="caution">
    <text evidence="7">The sequence shown here is derived from an EMBL/GenBank/DDBJ whole genome shotgun (WGS) entry which is preliminary data.</text>
</comment>
<feature type="domain" description="NnrU" evidence="6">
    <location>
        <begin position="23"/>
        <end position="240"/>
    </location>
</feature>
<accession>A0ABW7CC62</accession>
<name>A0ABW7CC62_9CYAN</name>
<dbReference type="Gene3D" id="1.20.120.1630">
    <property type="match status" value="1"/>
</dbReference>
<feature type="transmembrane region" description="Helical" evidence="5">
    <location>
        <begin position="216"/>
        <end position="234"/>
    </location>
</feature>
<feature type="transmembrane region" description="Helical" evidence="5">
    <location>
        <begin position="151"/>
        <end position="175"/>
    </location>
</feature>
<feature type="transmembrane region" description="Helical" evidence="5">
    <location>
        <begin position="52"/>
        <end position="73"/>
    </location>
</feature>
<reference evidence="8" key="1">
    <citation type="journal article" date="2024" name="Algal Res.">
        <title>Biochemical, toxicological and genomic investigation of a high-biomass producing Limnothrix strain isolated from Italian shallow drinking water reservoir.</title>
        <authorList>
            <person name="Simonazzi M."/>
            <person name="Shishido T.K."/>
            <person name="Delbaje E."/>
            <person name="Wahlsten M."/>
            <person name="Fewer D.P."/>
            <person name="Sivonen K."/>
            <person name="Pezzolesi L."/>
            <person name="Pistocchi R."/>
        </authorList>
    </citation>
    <scope>NUCLEOTIDE SEQUENCE [LARGE SCALE GENOMIC DNA]</scope>
    <source>
        <strain evidence="8">LRLZ20PSL1</strain>
    </source>
</reference>
<keyword evidence="2 5" id="KW-0812">Transmembrane</keyword>
<keyword evidence="4 5" id="KW-0472">Membrane</keyword>
<protein>
    <submittedName>
        <fullName evidence="7">NnrU family protein</fullName>
    </submittedName>
</protein>
<comment type="subcellular location">
    <subcellularLocation>
        <location evidence="1">Membrane</location>
        <topology evidence="1">Multi-pass membrane protein</topology>
    </subcellularLocation>
</comment>
<evidence type="ECO:0000256" key="5">
    <source>
        <dbReference type="SAM" id="Phobius"/>
    </source>
</evidence>